<name>A0A8S1R2I1_9CILI</name>
<proteinExistence type="predicted"/>
<dbReference type="AlphaFoldDB" id="A0A8S1R2I1"/>
<evidence type="ECO:0000313" key="1">
    <source>
        <dbReference type="EMBL" id="CAD8121547.1"/>
    </source>
</evidence>
<accession>A0A8S1R2I1</accession>
<protein>
    <submittedName>
        <fullName evidence="1">Uncharacterized protein</fullName>
    </submittedName>
</protein>
<dbReference type="EMBL" id="CAJJDN010000133">
    <property type="protein sequence ID" value="CAD8121547.1"/>
    <property type="molecule type" value="Genomic_DNA"/>
</dbReference>
<keyword evidence="2" id="KW-1185">Reference proteome</keyword>
<evidence type="ECO:0000313" key="2">
    <source>
        <dbReference type="Proteomes" id="UP000692954"/>
    </source>
</evidence>
<reference evidence="1" key="1">
    <citation type="submission" date="2021-01" db="EMBL/GenBank/DDBJ databases">
        <authorList>
            <consortium name="Genoscope - CEA"/>
            <person name="William W."/>
        </authorList>
    </citation>
    <scope>NUCLEOTIDE SEQUENCE</scope>
</reference>
<dbReference type="Proteomes" id="UP000692954">
    <property type="component" value="Unassembled WGS sequence"/>
</dbReference>
<organism evidence="1 2">
    <name type="scientific">Paramecium sonneborni</name>
    <dbReference type="NCBI Taxonomy" id="65129"/>
    <lineage>
        <taxon>Eukaryota</taxon>
        <taxon>Sar</taxon>
        <taxon>Alveolata</taxon>
        <taxon>Ciliophora</taxon>
        <taxon>Intramacronucleata</taxon>
        <taxon>Oligohymenophorea</taxon>
        <taxon>Peniculida</taxon>
        <taxon>Parameciidae</taxon>
        <taxon>Paramecium</taxon>
    </lineage>
</organism>
<gene>
    <name evidence="1" type="ORF">PSON_ATCC_30995.1.T1330017</name>
</gene>
<comment type="caution">
    <text evidence="1">The sequence shown here is derived from an EMBL/GenBank/DDBJ whole genome shotgun (WGS) entry which is preliminary data.</text>
</comment>
<sequence>MYFIINENKIQPNGLMSNQIFNNKFQQNILTDPHSSRNFESKDLSNFFASSDSQLVEKNNKWFHKYPSYIIQKTENVEKSEYPTLYYKNYSQIGKNQNQVSFKDQQIKQEFQALINAKQHQQKSFSMINQRMGQKQQQSIQNKTEDLQIQQKVRRPSSPQFKFVYKQKQTKTSGQHIKLTFEKGQKIFDTSFQNKETSKSVVQLKINDHFIKLQNEYERELYSKPFENTKYSEISKQLNCQTQESPIAVLYKKKNKQIKIKYILKLY</sequence>